<gene>
    <name evidence="3" type="ORF">VICG_01978</name>
</gene>
<dbReference type="Proteomes" id="UP000011082">
    <property type="component" value="Unassembled WGS sequence"/>
</dbReference>
<organism evidence="3 4">
    <name type="scientific">Vittaforma corneae (strain ATCC 50505)</name>
    <name type="common">Microsporidian parasite</name>
    <name type="synonym">Nosema corneum</name>
    <dbReference type="NCBI Taxonomy" id="993615"/>
    <lineage>
        <taxon>Eukaryota</taxon>
        <taxon>Fungi</taxon>
        <taxon>Fungi incertae sedis</taxon>
        <taxon>Microsporidia</taxon>
        <taxon>Nosematidae</taxon>
        <taxon>Vittaforma</taxon>
    </lineage>
</organism>
<dbReference type="GeneID" id="19882688"/>
<feature type="transmembrane region" description="Helical" evidence="1">
    <location>
        <begin position="189"/>
        <end position="207"/>
    </location>
</feature>
<dbReference type="OrthoDB" id="1719357at2759"/>
<keyword evidence="1" id="KW-0812">Transmembrane</keyword>
<dbReference type="AlphaFoldDB" id="L2GK64"/>
<evidence type="ECO:0000259" key="2">
    <source>
        <dbReference type="Pfam" id="PF00957"/>
    </source>
</evidence>
<proteinExistence type="predicted"/>
<dbReference type="VEuPathDB" id="MicrosporidiaDB:VICG_01978"/>
<name>L2GK64_VITCO</name>
<protein>
    <recommendedName>
        <fullName evidence="2">V-SNARE coiled-coil homology domain-containing protein</fullName>
    </recommendedName>
</protein>
<keyword evidence="1" id="KW-0472">Membrane</keyword>
<keyword evidence="1" id="KW-1133">Transmembrane helix</keyword>
<evidence type="ECO:0000256" key="1">
    <source>
        <dbReference type="SAM" id="Phobius"/>
    </source>
</evidence>
<dbReference type="Pfam" id="PF00957">
    <property type="entry name" value="Synaptobrevin"/>
    <property type="match status" value="1"/>
</dbReference>
<dbReference type="HOGENOM" id="CLU_107225_0_0_1"/>
<feature type="domain" description="V-SNARE coiled-coil homology" evidence="2">
    <location>
        <begin position="133"/>
        <end position="206"/>
    </location>
</feature>
<dbReference type="SUPFAM" id="SSF58038">
    <property type="entry name" value="SNARE fusion complex"/>
    <property type="match status" value="1"/>
</dbReference>
<keyword evidence="4" id="KW-1185">Reference proteome</keyword>
<dbReference type="InterPro" id="IPR042855">
    <property type="entry name" value="V_SNARE_CC"/>
</dbReference>
<dbReference type="STRING" id="993615.L2GK64"/>
<dbReference type="Gene3D" id="3.30.450.50">
    <property type="entry name" value="Longin domain"/>
    <property type="match status" value="1"/>
</dbReference>
<dbReference type="EMBL" id="JH370152">
    <property type="protein sequence ID" value="ELA41019.1"/>
    <property type="molecule type" value="Genomic_DNA"/>
</dbReference>
<sequence>MAIYYTQILNSDSKKILAGSFSLAGDPLKPNKDLLIELKNAISSLPSQHKVFSLHSTKKTYLFYFKVARDMIMSSIVDSRTTDKLITRYFGDVEKEYTSRYSELRSPHYEFDDKLKSITDSFNKKYNMLLGAEELENTHTALVENLDTLINRGENINILKDLAEKVNLETREMSRKVSQMKLNARIEQYKVYGAIAIAIFLLLLLYFRR</sequence>
<dbReference type="RefSeq" id="XP_007605423.1">
    <property type="nucleotide sequence ID" value="XM_007605361.1"/>
</dbReference>
<dbReference type="InParanoid" id="L2GK64"/>
<evidence type="ECO:0000313" key="4">
    <source>
        <dbReference type="Proteomes" id="UP000011082"/>
    </source>
</evidence>
<evidence type="ECO:0000313" key="3">
    <source>
        <dbReference type="EMBL" id="ELA41019.1"/>
    </source>
</evidence>
<reference evidence="4" key="1">
    <citation type="submission" date="2011-05" db="EMBL/GenBank/DDBJ databases">
        <title>The genome sequence of Vittaforma corneae strain ATCC 50505.</title>
        <authorList>
            <consortium name="The Broad Institute Genome Sequencing Platform"/>
            <person name="Cuomo C."/>
            <person name="Didier E."/>
            <person name="Bowers L."/>
            <person name="Young S.K."/>
            <person name="Zeng Q."/>
            <person name="Gargeya S."/>
            <person name="Fitzgerald M."/>
            <person name="Haas B."/>
            <person name="Abouelleil A."/>
            <person name="Alvarado L."/>
            <person name="Arachchi H.M."/>
            <person name="Berlin A."/>
            <person name="Chapman S.B."/>
            <person name="Gearin G."/>
            <person name="Goldberg J."/>
            <person name="Griggs A."/>
            <person name="Gujja S."/>
            <person name="Hansen M."/>
            <person name="Heiman D."/>
            <person name="Howarth C."/>
            <person name="Larimer J."/>
            <person name="Lui A."/>
            <person name="MacDonald P.J.P."/>
            <person name="McCowen C."/>
            <person name="Montmayeur A."/>
            <person name="Murphy C."/>
            <person name="Neiman D."/>
            <person name="Pearson M."/>
            <person name="Priest M."/>
            <person name="Roberts A."/>
            <person name="Saif S."/>
            <person name="Shea T."/>
            <person name="Sisk P."/>
            <person name="Stolte C."/>
            <person name="Sykes S."/>
            <person name="Wortman J."/>
            <person name="Nusbaum C."/>
            <person name="Birren B."/>
        </authorList>
    </citation>
    <scope>NUCLEOTIDE SEQUENCE [LARGE SCALE GENOMIC DNA]</scope>
    <source>
        <strain evidence="4">ATCC 50505</strain>
    </source>
</reference>
<accession>L2GK64</accession>
<dbReference type="OMA" id="MAILFTQ"/>